<keyword evidence="3" id="KW-1185">Reference proteome</keyword>
<reference evidence="2 3" key="1">
    <citation type="submission" date="2024-03" db="EMBL/GenBank/DDBJ databases">
        <title>High-quality draft genome sequence of Oceanobacter sp. wDCs-4.</title>
        <authorList>
            <person name="Dong C."/>
        </authorList>
    </citation>
    <scope>NUCLEOTIDE SEQUENCE [LARGE SCALE GENOMIC DNA]</scope>
    <source>
        <strain evidence="3">wDCs-4</strain>
    </source>
</reference>
<accession>A0ABW8NFP4</accession>
<dbReference type="RefSeq" id="WP_416205161.1">
    <property type="nucleotide sequence ID" value="NZ_JBBKTX010000005.1"/>
</dbReference>
<evidence type="ECO:0000313" key="3">
    <source>
        <dbReference type="Proteomes" id="UP001620597"/>
    </source>
</evidence>
<evidence type="ECO:0000313" key="2">
    <source>
        <dbReference type="EMBL" id="MFK4751782.1"/>
    </source>
</evidence>
<dbReference type="EMBL" id="JBBKTX010000005">
    <property type="protein sequence ID" value="MFK4751782.1"/>
    <property type="molecule type" value="Genomic_DNA"/>
</dbReference>
<organism evidence="2 3">
    <name type="scientific">Oceanobacter antarcticus</name>
    <dbReference type="NCBI Taxonomy" id="3133425"/>
    <lineage>
        <taxon>Bacteria</taxon>
        <taxon>Pseudomonadati</taxon>
        <taxon>Pseudomonadota</taxon>
        <taxon>Gammaproteobacteria</taxon>
        <taxon>Oceanospirillales</taxon>
        <taxon>Oceanospirillaceae</taxon>
        <taxon>Oceanobacter</taxon>
    </lineage>
</organism>
<sequence length="116" mass="12910">MRFKFTLLPIVLVYSSVVYAHTPVCQCQLQENQVICEGGYHDGSEAVGVTMTVLTYHGVTLANGKLDKASRFHFELPASPFYVLMDAGPGEMFEVDWSDIPGIDKHRFHAELSTSN</sequence>
<name>A0ABW8NFP4_9GAMM</name>
<keyword evidence="1" id="KW-0732">Signal</keyword>
<evidence type="ECO:0008006" key="4">
    <source>
        <dbReference type="Google" id="ProtNLM"/>
    </source>
</evidence>
<comment type="caution">
    <text evidence="2">The sequence shown here is derived from an EMBL/GenBank/DDBJ whole genome shotgun (WGS) entry which is preliminary data.</text>
</comment>
<dbReference type="Proteomes" id="UP001620597">
    <property type="component" value="Unassembled WGS sequence"/>
</dbReference>
<evidence type="ECO:0000256" key="1">
    <source>
        <dbReference type="SAM" id="SignalP"/>
    </source>
</evidence>
<protein>
    <recommendedName>
        <fullName evidence="4">Secreted protein</fullName>
    </recommendedName>
</protein>
<feature type="chain" id="PRO_5045459917" description="Secreted protein" evidence="1">
    <location>
        <begin position="21"/>
        <end position="116"/>
    </location>
</feature>
<feature type="signal peptide" evidence="1">
    <location>
        <begin position="1"/>
        <end position="20"/>
    </location>
</feature>
<gene>
    <name evidence="2" type="ORF">WG929_05080</name>
</gene>
<proteinExistence type="predicted"/>